<protein>
    <submittedName>
        <fullName evidence="5">Unnamed protein product</fullName>
    </submittedName>
</protein>
<keyword evidence="1 3" id="KW-0732">Signal</keyword>
<feature type="domain" description="CBM1" evidence="4">
    <location>
        <begin position="99"/>
        <end position="130"/>
    </location>
</feature>
<evidence type="ECO:0000256" key="1">
    <source>
        <dbReference type="ARBA" id="ARBA00022729"/>
    </source>
</evidence>
<comment type="caution">
    <text evidence="5">The sequence shown here is derived from an EMBL/GenBank/DDBJ whole genome shotgun (WGS) entry which is preliminary data.</text>
</comment>
<evidence type="ECO:0000259" key="4">
    <source>
        <dbReference type="SMART" id="SM00236"/>
    </source>
</evidence>
<dbReference type="SMART" id="SM00236">
    <property type="entry name" value="fCBD"/>
    <property type="match status" value="4"/>
</dbReference>
<dbReference type="AlphaFoldDB" id="A0A9W6XGE5"/>
<feature type="compositionally biased region" description="Acidic residues" evidence="2">
    <location>
        <begin position="170"/>
        <end position="182"/>
    </location>
</feature>
<sequence>MRFPAFVLAAIGLGVSDATPGLWEQCRSANGTDVACSEGLICVPDVEYYGLCYTKVVDESGQCGGLGWNVSCVNGTTCERQNEGWASCEPTDAALDPAVEWQQCDPEDSGNACADGLMCVDDNDYHGLCVKEEAELWGQCGGSGWVTDCEFGSSCQVKTATYSQCLPEDSQSEDSSSGDDETLTSAPAQQQAAFGLALFFDMSSLLKPLAQLQEVAKTAKEFQCAMKNMVFQTPCDSSAV</sequence>
<dbReference type="GO" id="GO:0005576">
    <property type="term" value="C:extracellular region"/>
    <property type="evidence" value="ECO:0007669"/>
    <property type="project" value="InterPro"/>
</dbReference>
<dbReference type="GO" id="GO:0030248">
    <property type="term" value="F:cellulose binding"/>
    <property type="evidence" value="ECO:0007669"/>
    <property type="project" value="InterPro"/>
</dbReference>
<dbReference type="InterPro" id="IPR000254">
    <property type="entry name" value="CBD"/>
</dbReference>
<feature type="domain" description="CBM1" evidence="4">
    <location>
        <begin position="135"/>
        <end position="166"/>
    </location>
</feature>
<name>A0A9W6XGE5_9STRA</name>
<evidence type="ECO:0000256" key="3">
    <source>
        <dbReference type="SAM" id="SignalP"/>
    </source>
</evidence>
<dbReference type="Proteomes" id="UP001165083">
    <property type="component" value="Unassembled WGS sequence"/>
</dbReference>
<proteinExistence type="predicted"/>
<feature type="signal peptide" evidence="3">
    <location>
        <begin position="1"/>
        <end position="18"/>
    </location>
</feature>
<evidence type="ECO:0000313" key="5">
    <source>
        <dbReference type="EMBL" id="GMF37948.1"/>
    </source>
</evidence>
<reference evidence="5" key="1">
    <citation type="submission" date="2023-04" db="EMBL/GenBank/DDBJ databases">
        <title>Phytophthora lilii NBRC 32176.</title>
        <authorList>
            <person name="Ichikawa N."/>
            <person name="Sato H."/>
            <person name="Tonouchi N."/>
        </authorList>
    </citation>
    <scope>NUCLEOTIDE SEQUENCE</scope>
    <source>
        <strain evidence="5">NBRC 32176</strain>
    </source>
</reference>
<dbReference type="OrthoDB" id="2119228at2759"/>
<feature type="region of interest" description="Disordered" evidence="2">
    <location>
        <begin position="167"/>
        <end position="186"/>
    </location>
</feature>
<evidence type="ECO:0000256" key="2">
    <source>
        <dbReference type="SAM" id="MobiDB-lite"/>
    </source>
</evidence>
<organism evidence="5 6">
    <name type="scientific">Phytophthora lilii</name>
    <dbReference type="NCBI Taxonomy" id="2077276"/>
    <lineage>
        <taxon>Eukaryota</taxon>
        <taxon>Sar</taxon>
        <taxon>Stramenopiles</taxon>
        <taxon>Oomycota</taxon>
        <taxon>Peronosporomycetes</taxon>
        <taxon>Peronosporales</taxon>
        <taxon>Peronosporaceae</taxon>
        <taxon>Phytophthora</taxon>
    </lineage>
</organism>
<feature type="domain" description="CBM1" evidence="4">
    <location>
        <begin position="21"/>
        <end position="53"/>
    </location>
</feature>
<dbReference type="EMBL" id="BSXW01001604">
    <property type="protein sequence ID" value="GMF37948.1"/>
    <property type="molecule type" value="Genomic_DNA"/>
</dbReference>
<keyword evidence="6" id="KW-1185">Reference proteome</keyword>
<gene>
    <name evidence="5" type="ORF">Plil01_001592000</name>
</gene>
<accession>A0A9W6XGE5</accession>
<feature type="domain" description="CBM1" evidence="4">
    <location>
        <begin position="58"/>
        <end position="89"/>
    </location>
</feature>
<dbReference type="InterPro" id="IPR035971">
    <property type="entry name" value="CBD_sf"/>
</dbReference>
<evidence type="ECO:0000313" key="6">
    <source>
        <dbReference type="Proteomes" id="UP001165083"/>
    </source>
</evidence>
<dbReference type="SUPFAM" id="SSF57180">
    <property type="entry name" value="Cellulose-binding domain"/>
    <property type="match status" value="1"/>
</dbReference>
<dbReference type="GO" id="GO:0005975">
    <property type="term" value="P:carbohydrate metabolic process"/>
    <property type="evidence" value="ECO:0007669"/>
    <property type="project" value="InterPro"/>
</dbReference>
<feature type="chain" id="PRO_5040871351" evidence="3">
    <location>
        <begin position="19"/>
        <end position="240"/>
    </location>
</feature>